<evidence type="ECO:0000313" key="9">
    <source>
        <dbReference type="EMBL" id="EXA32114.1"/>
    </source>
</evidence>
<evidence type="ECO:0000256" key="4">
    <source>
        <dbReference type="ARBA" id="ARBA00023125"/>
    </source>
</evidence>
<dbReference type="SUPFAM" id="SSF53720">
    <property type="entry name" value="ALDH-like"/>
    <property type="match status" value="1"/>
</dbReference>
<keyword evidence="2" id="KW-0862">Zinc</keyword>
<organism evidence="9">
    <name type="scientific">Fusarium oxysporum f. sp. pisi HDV247</name>
    <dbReference type="NCBI Taxonomy" id="1080344"/>
    <lineage>
        <taxon>Eukaryota</taxon>
        <taxon>Fungi</taxon>
        <taxon>Dikarya</taxon>
        <taxon>Ascomycota</taxon>
        <taxon>Pezizomycotina</taxon>
        <taxon>Sordariomycetes</taxon>
        <taxon>Hypocreomycetidae</taxon>
        <taxon>Hypocreales</taxon>
        <taxon>Nectriaceae</taxon>
        <taxon>Fusarium</taxon>
        <taxon>Fusarium oxysporum species complex</taxon>
    </lineage>
</organism>
<evidence type="ECO:0000256" key="2">
    <source>
        <dbReference type="ARBA" id="ARBA00022833"/>
    </source>
</evidence>
<name>W9NHD5_FUSOX</name>
<sequence>MATSGKTGSRAPSPRVSLPSTATEFPRSHQRIANPSDTTNFIDNEFVKSNTAEWIGLHDPATNYLVTRVPQSTNEELRAVVASVQKAFPAWRVTSIIAKQYIMFKFVGLIRANWDRLAASITLEQGKTLKDARGDALRGLQPSERDQGAAMILAELAREAGFPKGLQSVPQPSYSTKLTSDAGFSAANQKAVSLSLTSMIPDTPSQVRSLEANFGATFMRRVGLKIDPTNAPKLYLFGWNIGARKLLSGSGPCTALPIVDIISEQDLKKLANVYFSKVDPCYGNAYDAVLCGVSALGALFSQRDTTITELHLVESARSILDLHQISEAPSVDLVTGWVLRVIYMRMTASPHSTWIASSILIHLIEASGLHLEPYDDTVFPQHNLLCDPDIRRRLIGVAQHVNMWTSFDLGLSRVALQSLLLTPLASKSGDYTTELLRLLPVSTNLDPVKTEDDRNLEPSLRQVLSGNHTQPPSVLAQCNLVLCILRRLGPVNFNMTPTLAEQVLALLNDALRSARFLAKDCSPWHHVANVPFHIICMLLVLDTRSSLAMLPEALQTLELVASIYDTDAMKQAHSAARLLIFLHQERRSEDVKILRDVLQTQGQQGVGLMMPPSHFTPTSEESSWLEGLVADMPGLQEFDLGHFF</sequence>
<feature type="domain" description="Aldehyde dehydrogenase" evidence="8">
    <location>
        <begin position="46"/>
        <end position="138"/>
    </location>
</feature>
<dbReference type="GO" id="GO:0046872">
    <property type="term" value="F:metal ion binding"/>
    <property type="evidence" value="ECO:0007669"/>
    <property type="project" value="UniProtKB-KW"/>
</dbReference>
<evidence type="ECO:0000256" key="3">
    <source>
        <dbReference type="ARBA" id="ARBA00023015"/>
    </source>
</evidence>
<feature type="region of interest" description="Disordered" evidence="7">
    <location>
        <begin position="1"/>
        <end position="36"/>
    </location>
</feature>
<dbReference type="InterPro" id="IPR016162">
    <property type="entry name" value="Ald_DH_N"/>
</dbReference>
<keyword evidence="1" id="KW-0479">Metal-binding</keyword>
<dbReference type="Proteomes" id="UP000030751">
    <property type="component" value="Unassembled WGS sequence"/>
</dbReference>
<reference evidence="9" key="1">
    <citation type="submission" date="2011-10" db="EMBL/GenBank/DDBJ databases">
        <title>The Genome Sequence of Fusarium oxysporum HDV247.</title>
        <authorList>
            <consortium name="The Broad Institute Genome Sequencing Platform"/>
            <person name="Ma L.-J."/>
            <person name="Gale L.R."/>
            <person name="Schwartz D.C."/>
            <person name="Zhou S."/>
            <person name="Corby-Kistler H."/>
            <person name="Young S.K."/>
            <person name="Zeng Q."/>
            <person name="Gargeya S."/>
            <person name="Fitzgerald M."/>
            <person name="Haas B."/>
            <person name="Abouelleil A."/>
            <person name="Alvarado L."/>
            <person name="Arachchi H.M."/>
            <person name="Berlin A."/>
            <person name="Brown A."/>
            <person name="Chapman S.B."/>
            <person name="Chen Z."/>
            <person name="Dunbar C."/>
            <person name="Freedman E."/>
            <person name="Gearin G."/>
            <person name="Goldberg J."/>
            <person name="Griggs A."/>
            <person name="Gujja S."/>
            <person name="Heiman D."/>
            <person name="Howarth C."/>
            <person name="Larson L."/>
            <person name="Lui A."/>
            <person name="MacDonald P.J.P."/>
            <person name="Montmayeur A."/>
            <person name="Murphy C."/>
            <person name="Neiman D."/>
            <person name="Pearson M."/>
            <person name="Priest M."/>
            <person name="Roberts A."/>
            <person name="Saif S."/>
            <person name="Shea T."/>
            <person name="Shenoy N."/>
            <person name="Sisk P."/>
            <person name="Stolte C."/>
            <person name="Sykes S."/>
            <person name="Wortman J."/>
            <person name="Nusbaum C."/>
            <person name="Birren B."/>
        </authorList>
    </citation>
    <scope>NUCLEOTIDE SEQUENCE [LARGE SCALE GENOMIC DNA]</scope>
    <source>
        <strain evidence="9">HDV247</strain>
    </source>
</reference>
<evidence type="ECO:0000256" key="5">
    <source>
        <dbReference type="ARBA" id="ARBA00023163"/>
    </source>
</evidence>
<dbReference type="Gene3D" id="3.40.605.10">
    <property type="entry name" value="Aldehyde Dehydrogenase, Chain A, domain 1"/>
    <property type="match status" value="1"/>
</dbReference>
<dbReference type="GO" id="GO:0003677">
    <property type="term" value="F:DNA binding"/>
    <property type="evidence" value="ECO:0007669"/>
    <property type="project" value="UniProtKB-KW"/>
</dbReference>
<dbReference type="GO" id="GO:0016491">
    <property type="term" value="F:oxidoreductase activity"/>
    <property type="evidence" value="ECO:0007669"/>
    <property type="project" value="InterPro"/>
</dbReference>
<evidence type="ECO:0000256" key="6">
    <source>
        <dbReference type="ARBA" id="ARBA00023242"/>
    </source>
</evidence>
<dbReference type="PANTHER" id="PTHR31779">
    <property type="entry name" value="2-NITROPROPANE DIOXYGENASE FAMILY, PUTATIVE (AFU_ORTHOLOGUE AFUA_2G17430)-RELATED"/>
    <property type="match status" value="1"/>
</dbReference>
<protein>
    <submittedName>
        <fullName evidence="9">Malonate-semialdehyde dehydrogenase (Acetylating)/methylmalonate-semialdehyde dehydrogenase</fullName>
    </submittedName>
</protein>
<gene>
    <name evidence="9" type="ORF">FOVG_16596</name>
</gene>
<dbReference type="InterPro" id="IPR052478">
    <property type="entry name" value="Metabolite_Synth_Reg"/>
</dbReference>
<keyword evidence="3" id="KW-0805">Transcription regulation</keyword>
<proteinExistence type="predicted"/>
<dbReference type="EMBL" id="JH651000">
    <property type="protein sequence ID" value="EXA32114.1"/>
    <property type="molecule type" value="Genomic_DNA"/>
</dbReference>
<dbReference type="GO" id="GO:0009410">
    <property type="term" value="P:response to xenobiotic stimulus"/>
    <property type="evidence" value="ECO:0007669"/>
    <property type="project" value="TreeGrafter"/>
</dbReference>
<keyword evidence="6" id="KW-0539">Nucleus</keyword>
<dbReference type="CDD" id="cd12148">
    <property type="entry name" value="fungal_TF_MHR"/>
    <property type="match status" value="1"/>
</dbReference>
<dbReference type="InterPro" id="IPR015590">
    <property type="entry name" value="Aldehyde_DH_dom"/>
</dbReference>
<dbReference type="InterPro" id="IPR016161">
    <property type="entry name" value="Ald_DH/histidinol_DH"/>
</dbReference>
<evidence type="ECO:0000259" key="8">
    <source>
        <dbReference type="Pfam" id="PF00171"/>
    </source>
</evidence>
<keyword evidence="5" id="KW-0804">Transcription</keyword>
<dbReference type="HOGENOM" id="CLU_425148_0_0_1"/>
<evidence type="ECO:0000256" key="7">
    <source>
        <dbReference type="SAM" id="MobiDB-lite"/>
    </source>
</evidence>
<accession>W9NHD5</accession>
<evidence type="ECO:0000256" key="1">
    <source>
        <dbReference type="ARBA" id="ARBA00022723"/>
    </source>
</evidence>
<dbReference type="AlphaFoldDB" id="W9NHD5"/>
<dbReference type="GO" id="GO:0003700">
    <property type="term" value="F:DNA-binding transcription factor activity"/>
    <property type="evidence" value="ECO:0007669"/>
    <property type="project" value="TreeGrafter"/>
</dbReference>
<dbReference type="Pfam" id="PF00171">
    <property type="entry name" value="Aldedh"/>
    <property type="match status" value="1"/>
</dbReference>
<reference evidence="9" key="2">
    <citation type="submission" date="2012-05" db="EMBL/GenBank/DDBJ databases">
        <title>Annotation of the Genome Sequence of Fusarium oxysporum HDV247.</title>
        <authorList>
            <consortium name="The Broad Institute Genomics Platform"/>
            <person name="Ma L.-J."/>
            <person name="Corby-Kistler H."/>
            <person name="Broz K."/>
            <person name="Gale L.R."/>
            <person name="Jonkers W."/>
            <person name="O'Donnell K."/>
            <person name="Ploetz R."/>
            <person name="Steinberg C."/>
            <person name="Schwartz D.C."/>
            <person name="VanEtten H."/>
            <person name="Zhou S."/>
            <person name="Young S.K."/>
            <person name="Zeng Q."/>
            <person name="Gargeya S."/>
            <person name="Fitzgerald M."/>
            <person name="Abouelleil A."/>
            <person name="Alvarado L."/>
            <person name="Chapman S.B."/>
            <person name="Gainer-Dewar J."/>
            <person name="Goldberg J."/>
            <person name="Griggs A."/>
            <person name="Gujja S."/>
            <person name="Hansen M."/>
            <person name="Howarth C."/>
            <person name="Imamovic A."/>
            <person name="Ireland A."/>
            <person name="Larimer J."/>
            <person name="McCowan C."/>
            <person name="Murphy C."/>
            <person name="Pearson M."/>
            <person name="Poon T.W."/>
            <person name="Priest M."/>
            <person name="Roberts A."/>
            <person name="Saif S."/>
            <person name="Shea T."/>
            <person name="Sykes S."/>
            <person name="Wortman J."/>
            <person name="Nusbaum C."/>
            <person name="Birren B."/>
        </authorList>
    </citation>
    <scope>NUCLEOTIDE SEQUENCE</scope>
    <source>
        <strain evidence="9">HDV247</strain>
    </source>
</reference>
<dbReference type="PANTHER" id="PTHR31779:SF5">
    <property type="entry name" value="ZN(II)2CYS6 TRANSCRIPTION FACTOR (EUROFUNG)"/>
    <property type="match status" value="1"/>
</dbReference>
<keyword evidence="4" id="KW-0238">DNA-binding</keyword>